<proteinExistence type="inferred from homology"/>
<feature type="transmembrane region" description="Helical" evidence="7">
    <location>
        <begin position="344"/>
        <end position="365"/>
    </location>
</feature>
<feature type="compositionally biased region" description="Basic and acidic residues" evidence="6">
    <location>
        <begin position="163"/>
        <end position="190"/>
    </location>
</feature>
<dbReference type="PANTHER" id="PTHR21716:SF62">
    <property type="entry name" value="TRANSPORT PROTEIN YDBI-RELATED"/>
    <property type="match status" value="1"/>
</dbReference>
<protein>
    <submittedName>
        <fullName evidence="8">AI-2E family transporter</fullName>
    </submittedName>
</protein>
<evidence type="ECO:0000256" key="2">
    <source>
        <dbReference type="ARBA" id="ARBA00009773"/>
    </source>
</evidence>
<dbReference type="Pfam" id="PF01594">
    <property type="entry name" value="AI-2E_transport"/>
    <property type="match status" value="1"/>
</dbReference>
<dbReference type="PANTHER" id="PTHR21716">
    <property type="entry name" value="TRANSMEMBRANE PROTEIN"/>
    <property type="match status" value="1"/>
</dbReference>
<dbReference type="GO" id="GO:0055085">
    <property type="term" value="P:transmembrane transport"/>
    <property type="evidence" value="ECO:0007669"/>
    <property type="project" value="TreeGrafter"/>
</dbReference>
<feature type="transmembrane region" description="Helical" evidence="7">
    <location>
        <begin position="386"/>
        <end position="411"/>
    </location>
</feature>
<dbReference type="OrthoDB" id="5761230at2"/>
<gene>
    <name evidence="8" type="ORF">F6X53_24595</name>
</gene>
<organism evidence="8 9">
    <name type="scientific">Methylobacterium soli</name>
    <dbReference type="NCBI Taxonomy" id="553447"/>
    <lineage>
        <taxon>Bacteria</taxon>
        <taxon>Pseudomonadati</taxon>
        <taxon>Pseudomonadota</taxon>
        <taxon>Alphaproteobacteria</taxon>
        <taxon>Hyphomicrobiales</taxon>
        <taxon>Methylobacteriaceae</taxon>
        <taxon>Methylobacterium</taxon>
    </lineage>
</organism>
<feature type="transmembrane region" description="Helical" evidence="7">
    <location>
        <begin position="76"/>
        <end position="96"/>
    </location>
</feature>
<feature type="transmembrane region" description="Helical" evidence="7">
    <location>
        <begin position="283"/>
        <end position="305"/>
    </location>
</feature>
<dbReference type="RefSeq" id="WP_151003259.1">
    <property type="nucleotide sequence ID" value="NZ_BPQY01000007.1"/>
</dbReference>
<evidence type="ECO:0000256" key="4">
    <source>
        <dbReference type="ARBA" id="ARBA00022989"/>
    </source>
</evidence>
<dbReference type="EMBL" id="VZZK01000033">
    <property type="protein sequence ID" value="KAB1075854.1"/>
    <property type="molecule type" value="Genomic_DNA"/>
</dbReference>
<feature type="region of interest" description="Disordered" evidence="6">
    <location>
        <begin position="136"/>
        <end position="195"/>
    </location>
</feature>
<evidence type="ECO:0000256" key="6">
    <source>
        <dbReference type="SAM" id="MobiDB-lite"/>
    </source>
</evidence>
<accession>A0A6L3SRS8</accession>
<dbReference type="AlphaFoldDB" id="A0A6L3SRS8"/>
<evidence type="ECO:0000256" key="5">
    <source>
        <dbReference type="ARBA" id="ARBA00023136"/>
    </source>
</evidence>
<comment type="caution">
    <text evidence="8">The sequence shown here is derived from an EMBL/GenBank/DDBJ whole genome shotgun (WGS) entry which is preliminary data.</text>
</comment>
<evidence type="ECO:0000313" key="8">
    <source>
        <dbReference type="EMBL" id="KAB1075854.1"/>
    </source>
</evidence>
<evidence type="ECO:0000256" key="1">
    <source>
        <dbReference type="ARBA" id="ARBA00004141"/>
    </source>
</evidence>
<evidence type="ECO:0000256" key="3">
    <source>
        <dbReference type="ARBA" id="ARBA00022692"/>
    </source>
</evidence>
<feature type="transmembrane region" description="Helical" evidence="7">
    <location>
        <begin position="225"/>
        <end position="248"/>
    </location>
</feature>
<dbReference type="InterPro" id="IPR002549">
    <property type="entry name" value="AI-2E-like"/>
</dbReference>
<feature type="transmembrane region" description="Helical" evidence="7">
    <location>
        <begin position="23"/>
        <end position="56"/>
    </location>
</feature>
<evidence type="ECO:0000256" key="7">
    <source>
        <dbReference type="SAM" id="Phobius"/>
    </source>
</evidence>
<dbReference type="GO" id="GO:0016020">
    <property type="term" value="C:membrane"/>
    <property type="evidence" value="ECO:0007669"/>
    <property type="project" value="UniProtKB-SubCell"/>
</dbReference>
<evidence type="ECO:0000313" key="9">
    <source>
        <dbReference type="Proteomes" id="UP000474159"/>
    </source>
</evidence>
<comment type="similarity">
    <text evidence="2">Belongs to the autoinducer-2 exporter (AI-2E) (TC 2.A.86) family.</text>
</comment>
<name>A0A6L3SRS8_9HYPH</name>
<dbReference type="Proteomes" id="UP000474159">
    <property type="component" value="Unassembled WGS sequence"/>
</dbReference>
<feature type="transmembrane region" description="Helical" evidence="7">
    <location>
        <begin position="317"/>
        <end position="338"/>
    </location>
</feature>
<keyword evidence="4 7" id="KW-1133">Transmembrane helix</keyword>
<comment type="subcellular location">
    <subcellularLocation>
        <location evidence="1">Membrane</location>
        <topology evidence="1">Multi-pass membrane protein</topology>
    </subcellularLocation>
</comment>
<keyword evidence="5 7" id="KW-0472">Membrane</keyword>
<sequence length="425" mass="43279">MLQQAPRPADAPAGPAARGTRALALAGIAVVSFAALLALAWMSVATLMLIFAGALLGVFLDGLTRGLGHLLPLPRGLRLTIASLAVAAAALGFIAFGGATIAQQGRDLGQTIRQQSGTVTGWLKAHGVDLPLLNALEGHDAPDQGGSHPDSSDQGSGQNPDKTGSDKTGSDKGGSDKAEPKAGAREDAARGQKSGGLGGLASGVLGSPSSLLSDAGSVLGPAATVIFGLFDALGNALVIVFLGAAFAADPGSYRDGILRFVPPRHRPRGAKVLDGMGETLRHWLFGQLITMTVIFLCVWGGLWLLGIGGSLILGLQAGLLAFVPTIGPLVAGLVIVLASLASGWSALLGAIGVYLAVQTLESYGLTPFIQKRALDIPPATIFAGQLLLGVLFGLWGIALALPLLAVIKVLLEQLYVEETLGEEAD</sequence>
<keyword evidence="9" id="KW-1185">Reference proteome</keyword>
<keyword evidence="3 7" id="KW-0812">Transmembrane</keyword>
<reference evidence="8 9" key="1">
    <citation type="submission" date="2019-09" db="EMBL/GenBank/DDBJ databases">
        <title>YIM 48816 draft genome.</title>
        <authorList>
            <person name="Jiang L."/>
        </authorList>
    </citation>
    <scope>NUCLEOTIDE SEQUENCE [LARGE SCALE GENOMIC DNA]</scope>
    <source>
        <strain evidence="8 9">YIM 48816</strain>
    </source>
</reference>